<dbReference type="InterPro" id="IPR018102">
    <property type="entry name" value="Ribosomal_uS11_CS"/>
</dbReference>
<keyword evidence="5" id="KW-0687">Ribonucleoprotein</keyword>
<evidence type="ECO:0000313" key="7">
    <source>
        <dbReference type="EMBL" id="CAB4565588.1"/>
    </source>
</evidence>
<dbReference type="PANTHER" id="PTHR11759">
    <property type="entry name" value="40S RIBOSOMAL PROTEIN S14/30S RIBOSOMAL PROTEIN S11"/>
    <property type="match status" value="1"/>
</dbReference>
<protein>
    <submittedName>
        <fullName evidence="7">Unannotated protein</fullName>
    </submittedName>
</protein>
<evidence type="ECO:0000256" key="6">
    <source>
        <dbReference type="SAM" id="MobiDB-lite"/>
    </source>
</evidence>
<evidence type="ECO:0000256" key="2">
    <source>
        <dbReference type="ARBA" id="ARBA00022730"/>
    </source>
</evidence>
<dbReference type="Pfam" id="PF00411">
    <property type="entry name" value="Ribosomal_S11"/>
    <property type="match status" value="1"/>
</dbReference>
<evidence type="ECO:0000256" key="5">
    <source>
        <dbReference type="ARBA" id="ARBA00023274"/>
    </source>
</evidence>
<accession>A0A6J6DWW5</accession>
<feature type="region of interest" description="Disordered" evidence="6">
    <location>
        <begin position="1"/>
        <end position="30"/>
    </location>
</feature>
<keyword evidence="4" id="KW-0689">Ribosomal protein</keyword>
<dbReference type="NCBIfam" id="TIGR03632">
    <property type="entry name" value="uS11_bact"/>
    <property type="match status" value="1"/>
</dbReference>
<gene>
    <name evidence="7" type="ORF">UFOPK1650_00442</name>
</gene>
<dbReference type="GO" id="GO:0019843">
    <property type="term" value="F:rRNA binding"/>
    <property type="evidence" value="ECO:0007669"/>
    <property type="project" value="UniProtKB-KW"/>
</dbReference>
<comment type="similarity">
    <text evidence="1">Belongs to the universal ribosomal protein uS11 family.</text>
</comment>
<dbReference type="AlphaFoldDB" id="A0A6J6DWW5"/>
<reference evidence="7" key="1">
    <citation type="submission" date="2020-05" db="EMBL/GenBank/DDBJ databases">
        <authorList>
            <person name="Chiriac C."/>
            <person name="Salcher M."/>
            <person name="Ghai R."/>
            <person name="Kavagutti S V."/>
        </authorList>
    </citation>
    <scope>NUCLEOTIDE SEQUENCE</scope>
</reference>
<evidence type="ECO:0000256" key="3">
    <source>
        <dbReference type="ARBA" id="ARBA00022884"/>
    </source>
</evidence>
<feature type="compositionally biased region" description="Basic residues" evidence="6">
    <location>
        <begin position="15"/>
        <end position="26"/>
    </location>
</feature>
<evidence type="ECO:0000256" key="1">
    <source>
        <dbReference type="ARBA" id="ARBA00006194"/>
    </source>
</evidence>
<dbReference type="Gene3D" id="3.30.420.80">
    <property type="entry name" value="Ribosomal protein S11"/>
    <property type="match status" value="1"/>
</dbReference>
<feature type="compositionally biased region" description="Low complexity" evidence="6">
    <location>
        <begin position="1"/>
        <end position="14"/>
    </location>
</feature>
<name>A0A6J6DWW5_9ZZZZ</name>
<dbReference type="InterPro" id="IPR036967">
    <property type="entry name" value="Ribosomal_uS11_sf"/>
</dbReference>
<dbReference type="GO" id="GO:0006412">
    <property type="term" value="P:translation"/>
    <property type="evidence" value="ECO:0007669"/>
    <property type="project" value="InterPro"/>
</dbReference>
<organism evidence="7">
    <name type="scientific">freshwater metagenome</name>
    <dbReference type="NCBI Taxonomy" id="449393"/>
    <lineage>
        <taxon>unclassified sequences</taxon>
        <taxon>metagenomes</taxon>
        <taxon>ecological metagenomes</taxon>
    </lineage>
</organism>
<dbReference type="FunFam" id="3.30.420.80:FF:000001">
    <property type="entry name" value="30S ribosomal protein S11"/>
    <property type="match status" value="1"/>
</dbReference>
<dbReference type="GO" id="GO:0005840">
    <property type="term" value="C:ribosome"/>
    <property type="evidence" value="ECO:0007669"/>
    <property type="project" value="UniProtKB-KW"/>
</dbReference>
<dbReference type="InterPro" id="IPR019981">
    <property type="entry name" value="Ribosomal_uS11_bac-type"/>
</dbReference>
<dbReference type="InterPro" id="IPR001971">
    <property type="entry name" value="Ribosomal_uS11"/>
</dbReference>
<proteinExistence type="inferred from homology"/>
<keyword evidence="2" id="KW-0699">rRNA-binding</keyword>
<sequence>MATAKPAAKAAAKPAAKKAKARKKEKKNISFGHAHIKSTFNNTIVSITDPTGAVLAWASSGGVGFKGSRKSTPFAAGLAAEAAAKKAQEHGVRKVDVFVKGPGSGRETAIRSLQAAGLEVGSISDVTPAAHNGCRPPKPRRV</sequence>
<evidence type="ECO:0000256" key="4">
    <source>
        <dbReference type="ARBA" id="ARBA00022980"/>
    </source>
</evidence>
<dbReference type="NCBIfam" id="NF003698">
    <property type="entry name" value="PRK05309.1"/>
    <property type="match status" value="1"/>
</dbReference>
<dbReference type="GO" id="GO:1990904">
    <property type="term" value="C:ribonucleoprotein complex"/>
    <property type="evidence" value="ECO:0007669"/>
    <property type="project" value="UniProtKB-KW"/>
</dbReference>
<keyword evidence="3" id="KW-0694">RNA-binding</keyword>
<dbReference type="SUPFAM" id="SSF53137">
    <property type="entry name" value="Translational machinery components"/>
    <property type="match status" value="1"/>
</dbReference>
<dbReference type="GO" id="GO:0003735">
    <property type="term" value="F:structural constituent of ribosome"/>
    <property type="evidence" value="ECO:0007669"/>
    <property type="project" value="InterPro"/>
</dbReference>
<dbReference type="PROSITE" id="PS00054">
    <property type="entry name" value="RIBOSOMAL_S11"/>
    <property type="match status" value="1"/>
</dbReference>
<dbReference type="HAMAP" id="MF_01310">
    <property type="entry name" value="Ribosomal_uS11"/>
    <property type="match status" value="1"/>
</dbReference>
<dbReference type="EMBL" id="CAEZTJ010000045">
    <property type="protein sequence ID" value="CAB4565588.1"/>
    <property type="molecule type" value="Genomic_DNA"/>
</dbReference>
<dbReference type="PIRSF" id="PIRSF002131">
    <property type="entry name" value="Ribosomal_S11"/>
    <property type="match status" value="1"/>
</dbReference>